<proteinExistence type="predicted"/>
<organism evidence="2">
    <name type="scientific">viral metagenome</name>
    <dbReference type="NCBI Taxonomy" id="1070528"/>
    <lineage>
        <taxon>unclassified sequences</taxon>
        <taxon>metagenomes</taxon>
        <taxon>organismal metagenomes</taxon>
    </lineage>
</organism>
<feature type="compositionally biased region" description="Polar residues" evidence="1">
    <location>
        <begin position="1"/>
        <end position="12"/>
    </location>
</feature>
<accession>A0A6C0JIY9</accession>
<protein>
    <submittedName>
        <fullName evidence="2">Uncharacterized protein</fullName>
    </submittedName>
</protein>
<evidence type="ECO:0000256" key="1">
    <source>
        <dbReference type="SAM" id="MobiDB-lite"/>
    </source>
</evidence>
<evidence type="ECO:0000313" key="2">
    <source>
        <dbReference type="EMBL" id="QHU04407.1"/>
    </source>
</evidence>
<dbReference type="AlphaFoldDB" id="A0A6C0JIY9"/>
<dbReference type="EMBL" id="MN740397">
    <property type="protein sequence ID" value="QHU04407.1"/>
    <property type="molecule type" value="Genomic_DNA"/>
</dbReference>
<reference evidence="2" key="1">
    <citation type="journal article" date="2020" name="Nature">
        <title>Giant virus diversity and host interactions through global metagenomics.</title>
        <authorList>
            <person name="Schulz F."/>
            <person name="Roux S."/>
            <person name="Paez-Espino D."/>
            <person name="Jungbluth S."/>
            <person name="Walsh D.A."/>
            <person name="Denef V.J."/>
            <person name="McMahon K.D."/>
            <person name="Konstantinidis K.T."/>
            <person name="Eloe-Fadrosh E.A."/>
            <person name="Kyrpides N.C."/>
            <person name="Woyke T."/>
        </authorList>
    </citation>
    <scope>NUCLEOTIDE SEQUENCE</scope>
    <source>
        <strain evidence="2">GVMAG-M-3300027708-39</strain>
    </source>
</reference>
<sequence length="75" mass="8340">MESVATTTTEEVNSPPPAPVTEQKEIRLVDVPINDENTALNVMVGFLNVAHKRGVFTIDESAKIWECISKFQKPQ</sequence>
<feature type="region of interest" description="Disordered" evidence="1">
    <location>
        <begin position="1"/>
        <end position="21"/>
    </location>
</feature>
<name>A0A6C0JIY9_9ZZZZ</name>